<sequence length="599" mass="67021">MAELAGLAASIIGLVGIGCRISTRLNVFGSDFASAGVEIPSISTAVSMFSWILKQAEHSLKATDSVHSFEAIDTVRQITNECELVFNQINKELDKVITKRPDGSMVPSAQQRFKYCFKKVKLNQLLARLESSKTNLILMMQILQIGRIMASISDNTPKREVVEKNETIARERAQACSLVISHYLELKRIYHLPTSTVYEEHEEQNKQIVSPITKEAESARLTLEASPNYSSSSALIQQPIKLSELDTTFNQIQESPKDIFKIAEGVINPLLYRWTRWQEFHPPTLQNFFELDGQPIYPNGFHDKEENLRLHYREETTTDLTKPPSIKAKEENARPRENHALLQPFISGKGSDTEDSYAHRGPRRRAPSRYIIDSSSETTDSEPEPPSPRRKSNGEIVNDKRSQYSPRGPVRPNTTYGAYSGEKRGGLDGRSNRPLVGDPLLTPRSSVSTPRSPEVQRPVVHPAHGQYQHSYTSPSLPLHIPSPPNPYTPYSPSSPNISRQHPPYQAYNQAQHLPQDYAPGYMTPEGHQMAAPPQPRRGSQDVTAARSPTGPSKYPMRNRQSIEDQKKADWSGRKKNVARGAASGGLISGVWDVFDGLDL</sequence>
<feature type="region of interest" description="Disordered" evidence="1">
    <location>
        <begin position="518"/>
        <end position="582"/>
    </location>
</feature>
<gene>
    <name evidence="2" type="ORF">GJ744_008458</name>
</gene>
<feature type="compositionally biased region" description="Basic and acidic residues" evidence="1">
    <location>
        <begin position="421"/>
        <end position="431"/>
    </location>
</feature>
<dbReference type="Proteomes" id="UP000606974">
    <property type="component" value="Unassembled WGS sequence"/>
</dbReference>
<feature type="compositionally biased region" description="Basic and acidic residues" evidence="1">
    <location>
        <begin position="327"/>
        <end position="339"/>
    </location>
</feature>
<feature type="region of interest" description="Disordered" evidence="1">
    <location>
        <begin position="314"/>
        <end position="499"/>
    </location>
</feature>
<comment type="caution">
    <text evidence="2">The sequence shown here is derived from an EMBL/GenBank/DDBJ whole genome shotgun (WGS) entry which is preliminary data.</text>
</comment>
<evidence type="ECO:0000313" key="2">
    <source>
        <dbReference type="EMBL" id="KAF7509063.1"/>
    </source>
</evidence>
<evidence type="ECO:0008006" key="4">
    <source>
        <dbReference type="Google" id="ProtNLM"/>
    </source>
</evidence>
<feature type="compositionally biased region" description="Low complexity" evidence="1">
    <location>
        <begin position="442"/>
        <end position="453"/>
    </location>
</feature>
<feature type="compositionally biased region" description="Pro residues" evidence="1">
    <location>
        <begin position="480"/>
        <end position="489"/>
    </location>
</feature>
<dbReference type="AlphaFoldDB" id="A0A8H7AHD1"/>
<dbReference type="EMBL" id="JAACFV010000046">
    <property type="protein sequence ID" value="KAF7509063.1"/>
    <property type="molecule type" value="Genomic_DNA"/>
</dbReference>
<accession>A0A8H7AHD1</accession>
<organism evidence="2 3">
    <name type="scientific">Endocarpon pusillum</name>
    <dbReference type="NCBI Taxonomy" id="364733"/>
    <lineage>
        <taxon>Eukaryota</taxon>
        <taxon>Fungi</taxon>
        <taxon>Dikarya</taxon>
        <taxon>Ascomycota</taxon>
        <taxon>Pezizomycotina</taxon>
        <taxon>Eurotiomycetes</taxon>
        <taxon>Chaetothyriomycetidae</taxon>
        <taxon>Verrucariales</taxon>
        <taxon>Verrucariaceae</taxon>
        <taxon>Endocarpon</taxon>
    </lineage>
</organism>
<proteinExistence type="predicted"/>
<evidence type="ECO:0000256" key="1">
    <source>
        <dbReference type="SAM" id="MobiDB-lite"/>
    </source>
</evidence>
<dbReference type="OrthoDB" id="5431013at2759"/>
<name>A0A8H7AHD1_9EURO</name>
<evidence type="ECO:0000313" key="3">
    <source>
        <dbReference type="Proteomes" id="UP000606974"/>
    </source>
</evidence>
<reference evidence="2" key="1">
    <citation type="submission" date="2020-02" db="EMBL/GenBank/DDBJ databases">
        <authorList>
            <person name="Palmer J.M."/>
        </authorList>
    </citation>
    <scope>NUCLEOTIDE SEQUENCE</scope>
    <source>
        <strain evidence="2">EPUS1.4</strain>
        <tissue evidence="2">Thallus</tissue>
    </source>
</reference>
<protein>
    <recommendedName>
        <fullName evidence="4">Fungal N-terminal domain-containing protein</fullName>
    </recommendedName>
</protein>
<feature type="compositionally biased region" description="Basic and acidic residues" evidence="1">
    <location>
        <begin position="560"/>
        <end position="572"/>
    </location>
</feature>
<keyword evidence="3" id="KW-1185">Reference proteome</keyword>